<dbReference type="Proteomes" id="UP001370758">
    <property type="component" value="Unassembled WGS sequence"/>
</dbReference>
<sequence>MPPWDTTSLAERREVIRASVARKLVETQVGPIEIVARWEQRLAFRMDNLFNTRDLGPYAHPCAVRTIQLALDVYRERFGHRTQSVPLKIFREILTESLIYGIEWGIWRREYDEKYSKHIWNCRTDMTSPIPWGCENVARDLTLIWDKLQCQEVLLRRVGRRRDEESQFTTSFRPPREVVEMARVAVLKTLYGADYEAPTGAMENLGHVKLHLLGFSGTCAFGDSLGCLRGWMWD</sequence>
<gene>
    <name evidence="1" type="ORF">TWF481_011689</name>
</gene>
<evidence type="ECO:0000313" key="1">
    <source>
        <dbReference type="EMBL" id="KAK6499118.1"/>
    </source>
</evidence>
<accession>A0AAV9VZ60</accession>
<evidence type="ECO:0000313" key="2">
    <source>
        <dbReference type="Proteomes" id="UP001370758"/>
    </source>
</evidence>
<name>A0AAV9VZ60_9PEZI</name>
<reference evidence="1 2" key="1">
    <citation type="submission" date="2023-08" db="EMBL/GenBank/DDBJ databases">
        <authorList>
            <person name="Palmer J.M."/>
        </authorList>
    </citation>
    <scope>NUCLEOTIDE SEQUENCE [LARGE SCALE GENOMIC DNA]</scope>
    <source>
        <strain evidence="1 2">TWF481</strain>
    </source>
</reference>
<dbReference type="EMBL" id="JAVHJL010000008">
    <property type="protein sequence ID" value="KAK6499118.1"/>
    <property type="molecule type" value="Genomic_DNA"/>
</dbReference>
<protein>
    <submittedName>
        <fullName evidence="1">Uncharacterized protein</fullName>
    </submittedName>
</protein>
<keyword evidence="2" id="KW-1185">Reference proteome</keyword>
<comment type="caution">
    <text evidence="1">The sequence shown here is derived from an EMBL/GenBank/DDBJ whole genome shotgun (WGS) entry which is preliminary data.</text>
</comment>
<dbReference type="AlphaFoldDB" id="A0AAV9VZ60"/>
<organism evidence="1 2">
    <name type="scientific">Arthrobotrys musiformis</name>
    <dbReference type="NCBI Taxonomy" id="47236"/>
    <lineage>
        <taxon>Eukaryota</taxon>
        <taxon>Fungi</taxon>
        <taxon>Dikarya</taxon>
        <taxon>Ascomycota</taxon>
        <taxon>Pezizomycotina</taxon>
        <taxon>Orbiliomycetes</taxon>
        <taxon>Orbiliales</taxon>
        <taxon>Orbiliaceae</taxon>
        <taxon>Arthrobotrys</taxon>
    </lineage>
</organism>
<proteinExistence type="predicted"/>